<dbReference type="GO" id="GO:0008270">
    <property type="term" value="F:zinc ion binding"/>
    <property type="evidence" value="ECO:0007669"/>
    <property type="project" value="UniProtKB-KW"/>
</dbReference>
<dbReference type="PROSITE" id="PS00028">
    <property type="entry name" value="ZINC_FINGER_C2H2_1"/>
    <property type="match status" value="9"/>
</dbReference>
<evidence type="ECO:0000256" key="3">
    <source>
        <dbReference type="ARBA" id="ARBA00022737"/>
    </source>
</evidence>
<keyword evidence="3" id="KW-0677">Repeat</keyword>
<evidence type="ECO:0000256" key="6">
    <source>
        <dbReference type="ARBA" id="ARBA00023015"/>
    </source>
</evidence>
<evidence type="ECO:0000256" key="5">
    <source>
        <dbReference type="ARBA" id="ARBA00022833"/>
    </source>
</evidence>
<keyword evidence="6" id="KW-0805">Transcription regulation</keyword>
<dbReference type="PANTHER" id="PTHR24388">
    <property type="entry name" value="ZINC FINGER PROTEIN"/>
    <property type="match status" value="1"/>
</dbReference>
<feature type="domain" description="C2H2-type" evidence="12">
    <location>
        <begin position="430"/>
        <end position="457"/>
    </location>
</feature>
<keyword evidence="5" id="KW-0862">Zinc</keyword>
<feature type="domain" description="C2H2-type" evidence="12">
    <location>
        <begin position="284"/>
        <end position="311"/>
    </location>
</feature>
<dbReference type="AlphaFoldDB" id="A0AAW2I6K3"/>
<dbReference type="FunFam" id="3.30.160.60:FF:000086">
    <property type="entry name" value="transcription factor E4F1 isoform X1"/>
    <property type="match status" value="1"/>
</dbReference>
<dbReference type="FunFam" id="3.30.160.60:FF:000110">
    <property type="entry name" value="Zinc finger protein-like"/>
    <property type="match status" value="1"/>
</dbReference>
<evidence type="ECO:0000256" key="1">
    <source>
        <dbReference type="ARBA" id="ARBA00004123"/>
    </source>
</evidence>
<comment type="similarity">
    <text evidence="10">Belongs to the snail C2H2-type zinc-finger protein family.</text>
</comment>
<evidence type="ECO:0000256" key="10">
    <source>
        <dbReference type="ARBA" id="ARBA00037948"/>
    </source>
</evidence>
<evidence type="ECO:0000313" key="13">
    <source>
        <dbReference type="EMBL" id="KAL0277418.1"/>
    </source>
</evidence>
<feature type="domain" description="C2H2-type" evidence="12">
    <location>
        <begin position="372"/>
        <end position="399"/>
    </location>
</feature>
<evidence type="ECO:0000256" key="11">
    <source>
        <dbReference type="PROSITE-ProRule" id="PRU00042"/>
    </source>
</evidence>
<keyword evidence="9" id="KW-0539">Nucleus</keyword>
<comment type="subcellular location">
    <subcellularLocation>
        <location evidence="1">Nucleus</location>
    </subcellularLocation>
</comment>
<evidence type="ECO:0000256" key="7">
    <source>
        <dbReference type="ARBA" id="ARBA00023125"/>
    </source>
</evidence>
<feature type="domain" description="C2H2-type" evidence="12">
    <location>
        <begin position="486"/>
        <end position="513"/>
    </location>
</feature>
<evidence type="ECO:0000256" key="4">
    <source>
        <dbReference type="ARBA" id="ARBA00022771"/>
    </source>
</evidence>
<evidence type="ECO:0000256" key="2">
    <source>
        <dbReference type="ARBA" id="ARBA00022723"/>
    </source>
</evidence>
<name>A0AAW2I6K3_9NEOP</name>
<dbReference type="InterPro" id="IPR036236">
    <property type="entry name" value="Znf_C2H2_sf"/>
</dbReference>
<dbReference type="GO" id="GO:0000981">
    <property type="term" value="F:DNA-binding transcription factor activity, RNA polymerase II-specific"/>
    <property type="evidence" value="ECO:0007669"/>
    <property type="project" value="TreeGrafter"/>
</dbReference>
<feature type="domain" description="C2H2-type" evidence="12">
    <location>
        <begin position="312"/>
        <end position="340"/>
    </location>
</feature>
<dbReference type="GO" id="GO:0000978">
    <property type="term" value="F:RNA polymerase II cis-regulatory region sequence-specific DNA binding"/>
    <property type="evidence" value="ECO:0007669"/>
    <property type="project" value="TreeGrafter"/>
</dbReference>
<keyword evidence="4 11" id="KW-0863">Zinc-finger</keyword>
<evidence type="ECO:0000256" key="8">
    <source>
        <dbReference type="ARBA" id="ARBA00023163"/>
    </source>
</evidence>
<dbReference type="Pfam" id="PF13912">
    <property type="entry name" value="zf-C2H2_6"/>
    <property type="match status" value="1"/>
</dbReference>
<dbReference type="EMBL" id="JARGDH010000002">
    <property type="protein sequence ID" value="KAL0277418.1"/>
    <property type="molecule type" value="Genomic_DNA"/>
</dbReference>
<dbReference type="InterPro" id="IPR013087">
    <property type="entry name" value="Znf_C2H2_type"/>
</dbReference>
<comment type="caution">
    <text evidence="13">The sequence shown here is derived from an EMBL/GenBank/DDBJ whole genome shotgun (WGS) entry which is preliminary data.</text>
</comment>
<dbReference type="GO" id="GO:0005634">
    <property type="term" value="C:nucleus"/>
    <property type="evidence" value="ECO:0007669"/>
    <property type="project" value="UniProtKB-SubCell"/>
</dbReference>
<evidence type="ECO:0000256" key="9">
    <source>
        <dbReference type="ARBA" id="ARBA00023242"/>
    </source>
</evidence>
<dbReference type="Pfam" id="PF00096">
    <property type="entry name" value="zf-C2H2"/>
    <property type="match status" value="4"/>
</dbReference>
<accession>A0AAW2I6K3</accession>
<feature type="domain" description="C2H2-type" evidence="12">
    <location>
        <begin position="255"/>
        <end position="283"/>
    </location>
</feature>
<dbReference type="SMART" id="SM00355">
    <property type="entry name" value="ZnF_C2H2"/>
    <property type="match status" value="10"/>
</dbReference>
<gene>
    <name evidence="13" type="ORF">PYX00_004708</name>
</gene>
<reference evidence="13" key="1">
    <citation type="journal article" date="2024" name="Gigascience">
        <title>Chromosome-level genome of the poultry shaft louse Menopon gallinae provides insight into the host-switching and adaptive evolution of parasitic lice.</title>
        <authorList>
            <person name="Xu Y."/>
            <person name="Ma L."/>
            <person name="Liu S."/>
            <person name="Liang Y."/>
            <person name="Liu Q."/>
            <person name="He Z."/>
            <person name="Tian L."/>
            <person name="Duan Y."/>
            <person name="Cai W."/>
            <person name="Li H."/>
            <person name="Song F."/>
        </authorList>
    </citation>
    <scope>NUCLEOTIDE SEQUENCE</scope>
    <source>
        <strain evidence="13">Cailab_2023a</strain>
    </source>
</reference>
<dbReference type="FunFam" id="3.30.160.60:FF:001228">
    <property type="entry name" value="Zinc finger protein 236"/>
    <property type="match status" value="1"/>
</dbReference>
<dbReference type="Gene3D" id="3.30.160.60">
    <property type="entry name" value="Classic Zinc Finger"/>
    <property type="match status" value="7"/>
</dbReference>
<feature type="domain" description="C2H2-type" evidence="12">
    <location>
        <begin position="341"/>
        <end position="369"/>
    </location>
</feature>
<dbReference type="FunFam" id="3.30.160.60:FF:000624">
    <property type="entry name" value="zinc finger protein 697"/>
    <property type="match status" value="1"/>
</dbReference>
<organism evidence="13">
    <name type="scientific">Menopon gallinae</name>
    <name type="common">poultry shaft louse</name>
    <dbReference type="NCBI Taxonomy" id="328185"/>
    <lineage>
        <taxon>Eukaryota</taxon>
        <taxon>Metazoa</taxon>
        <taxon>Ecdysozoa</taxon>
        <taxon>Arthropoda</taxon>
        <taxon>Hexapoda</taxon>
        <taxon>Insecta</taxon>
        <taxon>Pterygota</taxon>
        <taxon>Neoptera</taxon>
        <taxon>Paraneoptera</taxon>
        <taxon>Psocodea</taxon>
        <taxon>Troctomorpha</taxon>
        <taxon>Phthiraptera</taxon>
        <taxon>Amblycera</taxon>
        <taxon>Menoponidae</taxon>
        <taxon>Menopon</taxon>
    </lineage>
</organism>
<proteinExistence type="inferred from homology"/>
<feature type="domain" description="C2H2-type" evidence="12">
    <location>
        <begin position="400"/>
        <end position="427"/>
    </location>
</feature>
<keyword evidence="7" id="KW-0238">DNA-binding</keyword>
<keyword evidence="8" id="KW-0804">Transcription</keyword>
<dbReference type="PROSITE" id="PS50157">
    <property type="entry name" value="ZINC_FINGER_C2H2_2"/>
    <property type="match status" value="10"/>
</dbReference>
<evidence type="ECO:0000259" key="12">
    <source>
        <dbReference type="PROSITE" id="PS50157"/>
    </source>
</evidence>
<protein>
    <recommendedName>
        <fullName evidence="12">C2H2-type domain-containing protein</fullName>
    </recommendedName>
</protein>
<dbReference type="Pfam" id="PF13894">
    <property type="entry name" value="zf-C2H2_4"/>
    <property type="match status" value="2"/>
</dbReference>
<dbReference type="InterPro" id="IPR050527">
    <property type="entry name" value="Snail/Krueppel_Znf"/>
</dbReference>
<dbReference type="SUPFAM" id="SSF57667">
    <property type="entry name" value="beta-beta-alpha zinc fingers"/>
    <property type="match status" value="5"/>
</dbReference>
<dbReference type="PANTHER" id="PTHR24388:SF104">
    <property type="entry name" value="AT-RICH BINDING PROTEIN-RELATED"/>
    <property type="match status" value="1"/>
</dbReference>
<sequence>MMESNIGVIGQVPNETKFKEEVPENHALGLQDLYKAAFSQEPTDGFNEFTKDPIEPQLMTPQLGDNNKSGIIYKTENLEQAFQLYDLKSIQYGEEYKKDGKQEMENLSYPDNNTKICEGTAPMVIQRPFETFQTLDTNSVLDLDKGIQIQVVKVNDGESAPNLGYFENREYTGDSQILQRYLNDAAYLKSETSDVSNPSSTVSLNFIEKPLVDKSYLDDTGVGVSPEALGVRFEDCDFNSSDSFASTESIIPKNIKCPKCPKKFMFKSDLLRHDKYKHSVKPKLTCKFCNKEFASQQNLIFHEKSHKKLSANRCEMCKKAFKKLGFLVKHMVKKHSKSASFSCGQCSKVFASQGLLNGHVKKVHASEAAKPFKCEICPKSFEKKQGLNCHVKAHADEQNHTCHVCNKVFTKICYLKNHQKCHANEEKESHACETCGKDFKSSSALEEHTRKHTGEKPFTCNVCLKSFAYKAYFKIHIKKHSEIKPFSCSHCQKSFVTSTDLNKHERSHTKEKPFHCTNCNQEFSQQSNLITHWKKQRCNGSKTQEICTQTQDFDLADPNLQGVTLQNVNLVVDQSAFTQQPIVLTSIGSFINSNAVPVILTQAPAVPYSISSITS</sequence>
<feature type="domain" description="C2H2-type" evidence="12">
    <location>
        <begin position="514"/>
        <end position="543"/>
    </location>
</feature>
<keyword evidence="2" id="KW-0479">Metal-binding</keyword>
<feature type="domain" description="C2H2-type" evidence="12">
    <location>
        <begin position="458"/>
        <end position="485"/>
    </location>
</feature>